<keyword evidence="3" id="KW-1185">Reference proteome</keyword>
<dbReference type="HOGENOM" id="CLU_2244109_0_0_5"/>
<accession>F0IZV7</accession>
<dbReference type="EMBL" id="AP012035">
    <property type="protein sequence ID" value="BAJ81317.1"/>
    <property type="molecule type" value="Genomic_DNA"/>
</dbReference>
<evidence type="ECO:0000313" key="2">
    <source>
        <dbReference type="EMBL" id="BAJ81317.1"/>
    </source>
</evidence>
<evidence type="ECO:0000256" key="1">
    <source>
        <dbReference type="SAM" id="Phobius"/>
    </source>
</evidence>
<evidence type="ECO:0008006" key="4">
    <source>
        <dbReference type="Google" id="ProtNLM"/>
    </source>
</evidence>
<keyword evidence="1" id="KW-0472">Membrane</keyword>
<gene>
    <name evidence="2" type="ordered locus">ACMV_19700</name>
</gene>
<dbReference type="Proteomes" id="UP000007100">
    <property type="component" value="Chromosome"/>
</dbReference>
<reference evidence="2 3" key="1">
    <citation type="submission" date="2010-12" db="EMBL/GenBank/DDBJ databases">
        <title>Whole genome sequence of Acidiphilium multivorum AIU301.</title>
        <authorList>
            <person name="Narita-Yamada S."/>
            <person name="Nakamura S."/>
            <person name="Ito N."/>
            <person name="Takarada H."/>
            <person name="Katano Y."/>
            <person name="Nakazawa H."/>
            <person name="Hosoyama A."/>
            <person name="Yamada R."/>
            <person name="Fujita N."/>
        </authorList>
    </citation>
    <scope>NUCLEOTIDE SEQUENCE [LARGE SCALE GENOMIC DNA]</scope>
    <source>
        <strain evidence="3">DSM 11245 / JCM 8867 / AIU301</strain>
    </source>
</reference>
<keyword evidence="1" id="KW-1133">Transmembrane helix</keyword>
<name>F0IZV7_ACIMA</name>
<organism evidence="2 3">
    <name type="scientific">Acidiphilium multivorum (strain DSM 11245 / JCM 8867 / NBRC 100883 / AIU 301)</name>
    <dbReference type="NCBI Taxonomy" id="926570"/>
    <lineage>
        <taxon>Bacteria</taxon>
        <taxon>Pseudomonadati</taxon>
        <taxon>Pseudomonadota</taxon>
        <taxon>Alphaproteobacteria</taxon>
        <taxon>Acetobacterales</taxon>
        <taxon>Acidocellaceae</taxon>
        <taxon>Acidiphilium</taxon>
    </lineage>
</organism>
<proteinExistence type="predicted"/>
<protein>
    <recommendedName>
        <fullName evidence="4">Transposase</fullName>
    </recommendedName>
</protein>
<feature type="transmembrane region" description="Helical" evidence="1">
    <location>
        <begin position="20"/>
        <end position="41"/>
    </location>
</feature>
<evidence type="ECO:0000313" key="3">
    <source>
        <dbReference type="Proteomes" id="UP000007100"/>
    </source>
</evidence>
<dbReference type="AlphaFoldDB" id="F0IZV7"/>
<dbReference type="KEGG" id="amv:ACMV_19700"/>
<sequence length="104" mass="11522">MKRSSDPHYRHRFPAEVINHAVWLYHVFSLSLCWMLSCFWLSVASRSRMRPCGVGVRSLAPASLTLCADGDLVRATSGIWIRSLSGSKAFSITCGVPSIMMVSC</sequence>
<keyword evidence="1" id="KW-0812">Transmembrane</keyword>